<reference evidence="1 2" key="1">
    <citation type="submission" date="2014-12" db="EMBL/GenBank/DDBJ databases">
        <title>Whole genome sequencing of Sphingobium xenophagum OW59.</title>
        <authorList>
            <person name="Ohta Y."/>
            <person name="Nishi S."/>
            <person name="Hatada Y."/>
        </authorList>
    </citation>
    <scope>NUCLEOTIDE SEQUENCE [LARGE SCALE GENOMIC DNA]</scope>
    <source>
        <strain evidence="1 2">OW59</strain>
    </source>
</reference>
<gene>
    <name evidence="1" type="ORF">MBESOW_P4080</name>
</gene>
<dbReference type="EMBL" id="BBQY01000047">
    <property type="protein sequence ID" value="GBH32849.1"/>
    <property type="molecule type" value="Genomic_DNA"/>
</dbReference>
<comment type="caution">
    <text evidence="1">The sequence shown here is derived from an EMBL/GenBank/DDBJ whole genome shotgun (WGS) entry which is preliminary data.</text>
</comment>
<evidence type="ECO:0000313" key="1">
    <source>
        <dbReference type="EMBL" id="GBH32849.1"/>
    </source>
</evidence>
<accession>A0A401J866</accession>
<evidence type="ECO:0000313" key="2">
    <source>
        <dbReference type="Proteomes" id="UP000290975"/>
    </source>
</evidence>
<protein>
    <submittedName>
        <fullName evidence="1">Uncharacterized protein</fullName>
    </submittedName>
</protein>
<dbReference type="AlphaFoldDB" id="A0A401J866"/>
<sequence>MRAHSSLSLPQFIVDIAFFSGGEQYAAETYAVPASTWFAAEQQALQMSVNSVYDDARIPDLSRTATVRTA</sequence>
<dbReference type="RefSeq" id="WP_130754717.1">
    <property type="nucleotide sequence ID" value="NZ_BBQY01000047.1"/>
</dbReference>
<proteinExistence type="predicted"/>
<keyword evidence="2" id="KW-1185">Reference proteome</keyword>
<name>A0A401J866_SPHXE</name>
<organism evidence="1 2">
    <name type="scientific">Sphingobium xenophagum</name>
    <dbReference type="NCBI Taxonomy" id="121428"/>
    <lineage>
        <taxon>Bacteria</taxon>
        <taxon>Pseudomonadati</taxon>
        <taxon>Pseudomonadota</taxon>
        <taxon>Alphaproteobacteria</taxon>
        <taxon>Sphingomonadales</taxon>
        <taxon>Sphingomonadaceae</taxon>
        <taxon>Sphingobium</taxon>
    </lineage>
</organism>
<dbReference type="Proteomes" id="UP000290975">
    <property type="component" value="Unassembled WGS sequence"/>
</dbReference>